<dbReference type="PROSITE" id="PS50995">
    <property type="entry name" value="HTH_MARR_2"/>
    <property type="match status" value="1"/>
</dbReference>
<keyword evidence="3" id="KW-0804">Transcription</keyword>
<dbReference type="PANTHER" id="PTHR42756:SF1">
    <property type="entry name" value="TRANSCRIPTIONAL REPRESSOR OF EMRAB OPERON"/>
    <property type="match status" value="1"/>
</dbReference>
<dbReference type="Proteomes" id="UP000238163">
    <property type="component" value="Unassembled WGS sequence"/>
</dbReference>
<evidence type="ECO:0000256" key="2">
    <source>
        <dbReference type="ARBA" id="ARBA00023125"/>
    </source>
</evidence>
<keyword evidence="1" id="KW-0805">Transcription regulation</keyword>
<evidence type="ECO:0000313" key="5">
    <source>
        <dbReference type="EMBL" id="PRQ67756.1"/>
    </source>
</evidence>
<keyword evidence="2" id="KW-0238">DNA-binding</keyword>
<accession>A0ABX5DGM9</accession>
<sequence>MDLMDCIAELWKHERPELDTEPMVLIGRLMRVSKCVEQELASLCRQYSLKTGEFDVLASLLRSSAPYRLTPSELTQSLMLTSGAMTHRLDRLESKKLIARYHSNCDRRCVVVQLTQTGYDIANALIDAHVDKQKQLVSGLSLEQRQQTTAQLKVWLEHVEKGGYTEPQQDENVLQRQRKAKAIDIPNQSEVVLESYRYT</sequence>
<gene>
    <name evidence="5" type="ORF">COR51_08865</name>
</gene>
<comment type="caution">
    <text evidence="5">The sequence shown here is derived from an EMBL/GenBank/DDBJ whole genome shotgun (WGS) entry which is preliminary data.</text>
</comment>
<dbReference type="Gene3D" id="1.10.10.10">
    <property type="entry name" value="Winged helix-like DNA-binding domain superfamily/Winged helix DNA-binding domain"/>
    <property type="match status" value="1"/>
</dbReference>
<dbReference type="InterPro" id="IPR036390">
    <property type="entry name" value="WH_DNA-bd_sf"/>
</dbReference>
<proteinExistence type="predicted"/>
<organism evidence="5 6">
    <name type="scientific">Vibrio mediterranei</name>
    <dbReference type="NCBI Taxonomy" id="689"/>
    <lineage>
        <taxon>Bacteria</taxon>
        <taxon>Pseudomonadati</taxon>
        <taxon>Pseudomonadota</taxon>
        <taxon>Gammaproteobacteria</taxon>
        <taxon>Vibrionales</taxon>
        <taxon>Vibrionaceae</taxon>
        <taxon>Vibrio</taxon>
    </lineage>
</organism>
<reference evidence="5 6" key="1">
    <citation type="submission" date="2017-09" db="EMBL/GenBank/DDBJ databases">
        <authorList>
            <person name="Girard L."/>
            <person name="Lami R."/>
            <person name="Suzuki M."/>
            <person name="Baudart J."/>
        </authorList>
    </citation>
    <scope>NUCLEOTIDE SEQUENCE [LARGE SCALE GENOMIC DNA]</scope>
    <source>
        <strain evidence="5 6">17LN0615E</strain>
    </source>
</reference>
<feature type="domain" description="HTH marR-type" evidence="4">
    <location>
        <begin position="22"/>
        <end position="161"/>
    </location>
</feature>
<keyword evidence="6" id="KW-1185">Reference proteome</keyword>
<dbReference type="InterPro" id="IPR000835">
    <property type="entry name" value="HTH_MarR-typ"/>
</dbReference>
<dbReference type="SMART" id="SM00347">
    <property type="entry name" value="HTH_MARR"/>
    <property type="match status" value="1"/>
</dbReference>
<reference evidence="5 6" key="2">
    <citation type="submission" date="2018-03" db="EMBL/GenBank/DDBJ databases">
        <title>Genetic Diversity and Phenotypic Plasticity of AHL Mediated Quorum Sensing in Environmental Strains of Vibrio mediterranei.</title>
        <authorList>
            <person name="Lantoine F."/>
            <person name="Vouve F."/>
        </authorList>
    </citation>
    <scope>NUCLEOTIDE SEQUENCE [LARGE SCALE GENOMIC DNA]</scope>
    <source>
        <strain evidence="5 6">17LN0615E</strain>
    </source>
</reference>
<dbReference type="PRINTS" id="PR00598">
    <property type="entry name" value="HTHMARR"/>
</dbReference>
<evidence type="ECO:0000259" key="4">
    <source>
        <dbReference type="PROSITE" id="PS50995"/>
    </source>
</evidence>
<dbReference type="PANTHER" id="PTHR42756">
    <property type="entry name" value="TRANSCRIPTIONAL REGULATOR, MARR"/>
    <property type="match status" value="1"/>
</dbReference>
<name>A0ABX5DGM9_9VIBR</name>
<evidence type="ECO:0000256" key="1">
    <source>
        <dbReference type="ARBA" id="ARBA00023015"/>
    </source>
</evidence>
<dbReference type="EMBL" id="NWTN01000004">
    <property type="protein sequence ID" value="PRQ67756.1"/>
    <property type="molecule type" value="Genomic_DNA"/>
</dbReference>
<evidence type="ECO:0000313" key="6">
    <source>
        <dbReference type="Proteomes" id="UP000238163"/>
    </source>
</evidence>
<dbReference type="InterPro" id="IPR036388">
    <property type="entry name" value="WH-like_DNA-bd_sf"/>
</dbReference>
<evidence type="ECO:0000256" key="3">
    <source>
        <dbReference type="ARBA" id="ARBA00023163"/>
    </source>
</evidence>
<protein>
    <submittedName>
        <fullName evidence="5">MarR family transcriptional regulator</fullName>
    </submittedName>
</protein>
<dbReference type="Pfam" id="PF01047">
    <property type="entry name" value="MarR"/>
    <property type="match status" value="1"/>
</dbReference>
<dbReference type="SUPFAM" id="SSF46785">
    <property type="entry name" value="Winged helix' DNA-binding domain"/>
    <property type="match status" value="1"/>
</dbReference>